<feature type="transmembrane region" description="Helical" evidence="22">
    <location>
        <begin position="169"/>
        <end position="187"/>
    </location>
</feature>
<keyword evidence="26" id="KW-1185">Reference proteome</keyword>
<evidence type="ECO:0000256" key="6">
    <source>
        <dbReference type="ARBA" id="ARBA00022475"/>
    </source>
</evidence>
<keyword evidence="12 22" id="KW-0067">ATP-binding</keyword>
<evidence type="ECO:0000256" key="8">
    <source>
        <dbReference type="ARBA" id="ARBA00022723"/>
    </source>
</evidence>
<dbReference type="InterPro" id="IPR059000">
    <property type="entry name" value="ATPase_P-type_domA"/>
</dbReference>
<evidence type="ECO:0000256" key="17">
    <source>
        <dbReference type="ARBA" id="ARBA00023065"/>
    </source>
</evidence>
<evidence type="ECO:0000256" key="22">
    <source>
        <dbReference type="RuleBase" id="RU362081"/>
    </source>
</evidence>
<evidence type="ECO:0000256" key="20">
    <source>
        <dbReference type="ARBA" id="ARBA00033239"/>
    </source>
</evidence>
<dbReference type="GO" id="GO:0005507">
    <property type="term" value="F:copper ion binding"/>
    <property type="evidence" value="ECO:0007669"/>
    <property type="project" value="InterPro"/>
</dbReference>
<keyword evidence="11" id="KW-0187">Copper transport</keyword>
<dbReference type="PROSITE" id="PS01047">
    <property type="entry name" value="HMA_1"/>
    <property type="match status" value="1"/>
</dbReference>
<evidence type="ECO:0000256" key="4">
    <source>
        <dbReference type="ARBA" id="ARBA00015102"/>
    </source>
</evidence>
<evidence type="ECO:0000256" key="12">
    <source>
        <dbReference type="ARBA" id="ARBA00022840"/>
    </source>
</evidence>
<dbReference type="GO" id="GO:0005886">
    <property type="term" value="C:plasma membrane"/>
    <property type="evidence" value="ECO:0007669"/>
    <property type="project" value="UniProtKB-SubCell"/>
</dbReference>
<comment type="caution">
    <text evidence="25">The sequence shown here is derived from an EMBL/GenBank/DDBJ whole genome shotgun (WGS) entry which is preliminary data.</text>
</comment>
<dbReference type="Pfam" id="PF00702">
    <property type="entry name" value="Hydrolase"/>
    <property type="match status" value="1"/>
</dbReference>
<feature type="transmembrane region" description="Helical" evidence="22">
    <location>
        <begin position="193"/>
        <end position="217"/>
    </location>
</feature>
<dbReference type="PANTHER" id="PTHR43520">
    <property type="entry name" value="ATP7, ISOFORM B"/>
    <property type="match status" value="1"/>
</dbReference>
<evidence type="ECO:0000256" key="3">
    <source>
        <dbReference type="ARBA" id="ARBA00012517"/>
    </source>
</evidence>
<protein>
    <recommendedName>
        <fullName evidence="4">Copper-exporting P-type ATPase</fullName>
        <ecNumber evidence="3">7.2.2.8</ecNumber>
    </recommendedName>
    <alternativeName>
        <fullName evidence="19">Copper-exporting P-type ATPase A</fullName>
    </alternativeName>
    <alternativeName>
        <fullName evidence="20">Cu(+)-exporting ATPase</fullName>
    </alternativeName>
</protein>
<keyword evidence="14" id="KW-1278">Translocase</keyword>
<keyword evidence="8 22" id="KW-0479">Metal-binding</keyword>
<dbReference type="CDD" id="cd00371">
    <property type="entry name" value="HMA"/>
    <property type="match status" value="2"/>
</dbReference>
<accession>A0A8J7KW99</accession>
<dbReference type="PANTHER" id="PTHR43520:SF8">
    <property type="entry name" value="P-TYPE CU(+) TRANSPORTER"/>
    <property type="match status" value="1"/>
</dbReference>
<dbReference type="Gene3D" id="2.70.150.10">
    <property type="entry name" value="Calcium-transporting ATPase, cytoplasmic transduction domain A"/>
    <property type="match status" value="1"/>
</dbReference>
<comment type="subcellular location">
    <subcellularLocation>
        <location evidence="1">Cell membrane</location>
        <topology evidence="1">Multi-pass membrane protein</topology>
    </subcellularLocation>
</comment>
<dbReference type="EC" id="7.2.2.8" evidence="3"/>
<dbReference type="InterPro" id="IPR023298">
    <property type="entry name" value="ATPase_P-typ_TM_dom_sf"/>
</dbReference>
<proteinExistence type="inferred from homology"/>
<evidence type="ECO:0000256" key="16">
    <source>
        <dbReference type="ARBA" id="ARBA00023008"/>
    </source>
</evidence>
<dbReference type="GO" id="GO:0005524">
    <property type="term" value="F:ATP binding"/>
    <property type="evidence" value="ECO:0007669"/>
    <property type="project" value="UniProtKB-UniRule"/>
</dbReference>
<dbReference type="InterPro" id="IPR006122">
    <property type="entry name" value="HMA_Cu_ion-bd"/>
</dbReference>
<dbReference type="PROSITE" id="PS00154">
    <property type="entry name" value="ATPASE_E1_E2"/>
    <property type="match status" value="1"/>
</dbReference>
<feature type="transmembrane region" description="Helical" evidence="22">
    <location>
        <begin position="766"/>
        <end position="783"/>
    </location>
</feature>
<keyword evidence="10 22" id="KW-0547">Nucleotide-binding</keyword>
<feature type="coiled-coil region" evidence="23">
    <location>
        <begin position="597"/>
        <end position="624"/>
    </location>
</feature>
<evidence type="ECO:0000256" key="10">
    <source>
        <dbReference type="ARBA" id="ARBA00022741"/>
    </source>
</evidence>
<dbReference type="SUPFAM" id="SSF81653">
    <property type="entry name" value="Calcium ATPase, transduction domain A"/>
    <property type="match status" value="1"/>
</dbReference>
<dbReference type="GO" id="GO:0055070">
    <property type="term" value="P:copper ion homeostasis"/>
    <property type="evidence" value="ECO:0007669"/>
    <property type="project" value="TreeGrafter"/>
</dbReference>
<evidence type="ECO:0000256" key="11">
    <source>
        <dbReference type="ARBA" id="ARBA00022796"/>
    </source>
</evidence>
<dbReference type="InterPro" id="IPR044492">
    <property type="entry name" value="P_typ_ATPase_HD_dom"/>
</dbReference>
<keyword evidence="5" id="KW-0813">Transport</keyword>
<feature type="domain" description="HMA" evidence="24">
    <location>
        <begin position="4"/>
        <end position="70"/>
    </location>
</feature>
<dbReference type="SUPFAM" id="SSF81665">
    <property type="entry name" value="Calcium ATPase, transmembrane domain M"/>
    <property type="match status" value="1"/>
</dbReference>
<dbReference type="RefSeq" id="WP_197660371.1">
    <property type="nucleotide sequence ID" value="NZ_JAEAGR010000003.1"/>
</dbReference>
<keyword evidence="9" id="KW-0677">Repeat</keyword>
<dbReference type="Pfam" id="PF00122">
    <property type="entry name" value="E1-E2_ATPase"/>
    <property type="match status" value="1"/>
</dbReference>
<dbReference type="InterPro" id="IPR017969">
    <property type="entry name" value="Heavy-metal-associated_CS"/>
</dbReference>
<dbReference type="SFLD" id="SFLDF00027">
    <property type="entry name" value="p-type_atpase"/>
    <property type="match status" value="1"/>
</dbReference>
<dbReference type="Pfam" id="PF00403">
    <property type="entry name" value="HMA"/>
    <property type="match status" value="2"/>
</dbReference>
<keyword evidence="13" id="KW-0460">Magnesium</keyword>
<keyword evidence="16" id="KW-0186">Copper</keyword>
<dbReference type="InterPro" id="IPR023299">
    <property type="entry name" value="ATPase_P-typ_cyto_dom_N"/>
</dbReference>
<dbReference type="SFLD" id="SFLDS00003">
    <property type="entry name" value="Haloacid_Dehalogenase"/>
    <property type="match status" value="1"/>
</dbReference>
<dbReference type="NCBIfam" id="TIGR01494">
    <property type="entry name" value="ATPase_P-type"/>
    <property type="match status" value="2"/>
</dbReference>
<evidence type="ECO:0000313" key="25">
    <source>
        <dbReference type="EMBL" id="MBH1940152.1"/>
    </source>
</evidence>
<dbReference type="Gene3D" id="3.30.70.100">
    <property type="match status" value="2"/>
</dbReference>
<dbReference type="Proteomes" id="UP000623269">
    <property type="component" value="Unassembled WGS sequence"/>
</dbReference>
<keyword evidence="17" id="KW-0406">Ion transport</keyword>
<dbReference type="InterPro" id="IPR023214">
    <property type="entry name" value="HAD_sf"/>
</dbReference>
<dbReference type="SUPFAM" id="SSF56784">
    <property type="entry name" value="HAD-like"/>
    <property type="match status" value="1"/>
</dbReference>
<keyword evidence="23" id="KW-0175">Coiled coil</keyword>
<evidence type="ECO:0000256" key="7">
    <source>
        <dbReference type="ARBA" id="ARBA00022692"/>
    </source>
</evidence>
<dbReference type="InterPro" id="IPR036163">
    <property type="entry name" value="HMA_dom_sf"/>
</dbReference>
<organism evidence="25 26">
    <name type="scientific">Mobilitalea sibirica</name>
    <dbReference type="NCBI Taxonomy" id="1462919"/>
    <lineage>
        <taxon>Bacteria</taxon>
        <taxon>Bacillati</taxon>
        <taxon>Bacillota</taxon>
        <taxon>Clostridia</taxon>
        <taxon>Lachnospirales</taxon>
        <taxon>Lachnospiraceae</taxon>
        <taxon>Mobilitalea</taxon>
    </lineage>
</organism>
<feature type="transmembrane region" description="Helical" evidence="22">
    <location>
        <begin position="404"/>
        <end position="426"/>
    </location>
</feature>
<dbReference type="AlphaFoldDB" id="A0A8J7KW99"/>
<dbReference type="NCBIfam" id="TIGR01525">
    <property type="entry name" value="ATPase-IB_hvy"/>
    <property type="match status" value="1"/>
</dbReference>
<sequence>MKKETVGFKIEGMSCSSCAANIQKKLNSMDGVINPNINIAIEKGQVDYDADIISAKEIFKAVDDLGYKAIPETDQSKEKITMKVNGMTCSSCSNRVEKMLNKTEGIVTANVNFASEKVTIEYNPKEIRLIDMQKKVKDLGYELVYEENTDEGIDEDEVKIQKTARTMKISAILSGTIMVLMMYHMFVQMIPGYLIITAILGAPIIFGTGWHVHVGSFKALKNKSPNMDVLVTLGSLPPYLIGLLGFFMPVQTFIEMATTIMTMHLIGKYLETRAKGRASQAIKKLLQMGAKTAKIILNGEEVEIPVKDLQVGDIMVVRPGEKVPTDGIIMEGKSLIDESMATGESMPVKREAGHEVIGATLNKQGMIKVKVTKVGKDTFLSQVIKMVEECQGSKVPIQEFADRITGFFVPAIILITIGTFISYIVFPEFHAGILEWGSSFLPWINPDLTPLTLAFITATAVLVISCPCALGLGTPTALMVGSGIGAEKGILIRNGEAIQTFKEVKAIAFDKTGTITKGKPEVTDIVVVEGIKEKDFLYYAGTIENGSEHPLAHAIVEKVKSEKIAFGKLTDFNVVVGMGVIGDVDGEKVLVGNRKLMQENQISYDAYENELIRLEEEAKTAMMIAKGNQLLGIIAVADPIKEESAAAIAELEKMGIKTAMITGDNKRTAAAIGKKVGISHVISEVLPDGKVEEVVRLQKQYGTVAMVGDGINDAPALKQSNVGIAIGTGTDIAIEAADVTLVRGELTGIVSAIKLSKAIFRKIRENYFWAWFYNAIAIPVAMLGLLHPMIGAGAMALSSLNVIYNSLRLKKVNISPEFNNSAMSNK</sequence>
<evidence type="ECO:0000256" key="1">
    <source>
        <dbReference type="ARBA" id="ARBA00004651"/>
    </source>
</evidence>
<comment type="similarity">
    <text evidence="2 22">Belongs to the cation transport ATPase (P-type) (TC 3.A.3) family. Type IB subfamily.</text>
</comment>
<evidence type="ECO:0000256" key="23">
    <source>
        <dbReference type="SAM" id="Coils"/>
    </source>
</evidence>
<evidence type="ECO:0000313" key="26">
    <source>
        <dbReference type="Proteomes" id="UP000623269"/>
    </source>
</evidence>
<evidence type="ECO:0000256" key="19">
    <source>
        <dbReference type="ARBA" id="ARBA00029719"/>
    </source>
</evidence>
<keyword evidence="6 22" id="KW-1003">Cell membrane</keyword>
<gene>
    <name evidence="25" type="ORF">I5677_04490</name>
</gene>
<dbReference type="GO" id="GO:0043682">
    <property type="term" value="F:P-type divalent copper transporter activity"/>
    <property type="evidence" value="ECO:0007669"/>
    <property type="project" value="TreeGrafter"/>
</dbReference>
<keyword evidence="7 22" id="KW-0812">Transmembrane</keyword>
<dbReference type="EMBL" id="JAEAGR010000003">
    <property type="protein sequence ID" value="MBH1940152.1"/>
    <property type="molecule type" value="Genomic_DNA"/>
</dbReference>
<feature type="transmembrane region" description="Helical" evidence="22">
    <location>
        <begin position="229"/>
        <end position="247"/>
    </location>
</feature>
<dbReference type="SUPFAM" id="SSF55008">
    <property type="entry name" value="HMA, heavy metal-associated domain"/>
    <property type="match status" value="2"/>
</dbReference>
<dbReference type="InterPro" id="IPR008250">
    <property type="entry name" value="ATPase_P-typ_transduc_dom_A_sf"/>
</dbReference>
<dbReference type="Gene3D" id="3.40.50.1000">
    <property type="entry name" value="HAD superfamily/HAD-like"/>
    <property type="match status" value="1"/>
</dbReference>
<evidence type="ECO:0000259" key="24">
    <source>
        <dbReference type="PROSITE" id="PS50846"/>
    </source>
</evidence>
<reference evidence="25" key="1">
    <citation type="submission" date="2020-12" db="EMBL/GenBank/DDBJ databases">
        <title>M. sibirica DSM 26468T genome.</title>
        <authorList>
            <person name="Thieme N."/>
            <person name="Rettenmaier R."/>
            <person name="Zverlov V."/>
            <person name="Liebl W."/>
        </authorList>
    </citation>
    <scope>NUCLEOTIDE SEQUENCE</scope>
    <source>
        <strain evidence="25">DSM 26468</strain>
    </source>
</reference>
<dbReference type="NCBIfam" id="TIGR00003">
    <property type="entry name" value="copper ion binding protein"/>
    <property type="match status" value="2"/>
</dbReference>
<dbReference type="FunFam" id="3.30.70.100:FF:000005">
    <property type="entry name" value="Copper-exporting P-type ATPase A"/>
    <property type="match status" value="2"/>
</dbReference>
<name>A0A8J7KW99_9FIRM</name>
<comment type="catalytic activity">
    <reaction evidence="21">
        <text>Cu(+)(in) + ATP + H2O = Cu(+)(out) + ADP + phosphate + H(+)</text>
        <dbReference type="Rhea" id="RHEA:25792"/>
        <dbReference type="ChEBI" id="CHEBI:15377"/>
        <dbReference type="ChEBI" id="CHEBI:15378"/>
        <dbReference type="ChEBI" id="CHEBI:30616"/>
        <dbReference type="ChEBI" id="CHEBI:43474"/>
        <dbReference type="ChEBI" id="CHEBI:49552"/>
        <dbReference type="ChEBI" id="CHEBI:456216"/>
        <dbReference type="EC" id="7.2.2.8"/>
    </reaction>
</comment>
<evidence type="ECO:0000256" key="9">
    <source>
        <dbReference type="ARBA" id="ARBA00022737"/>
    </source>
</evidence>
<dbReference type="InterPro" id="IPR001757">
    <property type="entry name" value="P_typ_ATPase"/>
</dbReference>
<keyword evidence="15 22" id="KW-1133">Transmembrane helix</keyword>
<dbReference type="InterPro" id="IPR027256">
    <property type="entry name" value="P-typ_ATPase_IB"/>
</dbReference>
<evidence type="ECO:0000256" key="13">
    <source>
        <dbReference type="ARBA" id="ARBA00022842"/>
    </source>
</evidence>
<evidence type="ECO:0000256" key="5">
    <source>
        <dbReference type="ARBA" id="ARBA00022448"/>
    </source>
</evidence>
<dbReference type="PRINTS" id="PR00119">
    <property type="entry name" value="CATATPASE"/>
</dbReference>
<dbReference type="GO" id="GO:0140581">
    <property type="term" value="F:P-type monovalent copper transporter activity"/>
    <property type="evidence" value="ECO:0007669"/>
    <property type="project" value="UniProtKB-EC"/>
</dbReference>
<evidence type="ECO:0000256" key="21">
    <source>
        <dbReference type="ARBA" id="ARBA00049289"/>
    </source>
</evidence>
<dbReference type="CDD" id="cd02094">
    <property type="entry name" value="P-type_ATPase_Cu-like"/>
    <property type="match status" value="1"/>
</dbReference>
<dbReference type="FunFam" id="2.70.150.10:FF:000020">
    <property type="entry name" value="Copper-exporting P-type ATPase A"/>
    <property type="match status" value="1"/>
</dbReference>
<dbReference type="PRINTS" id="PR00941">
    <property type="entry name" value="CDATPASE"/>
</dbReference>
<evidence type="ECO:0000256" key="15">
    <source>
        <dbReference type="ARBA" id="ARBA00022989"/>
    </source>
</evidence>
<evidence type="ECO:0000256" key="18">
    <source>
        <dbReference type="ARBA" id="ARBA00023136"/>
    </source>
</evidence>
<feature type="domain" description="HMA" evidence="24">
    <location>
        <begin position="78"/>
        <end position="144"/>
    </location>
</feature>
<dbReference type="SFLD" id="SFLDG00002">
    <property type="entry name" value="C1.7:_P-type_atpase_like"/>
    <property type="match status" value="1"/>
</dbReference>
<keyword evidence="18 22" id="KW-0472">Membrane</keyword>
<dbReference type="InterPro" id="IPR036412">
    <property type="entry name" value="HAD-like_sf"/>
</dbReference>
<feature type="transmembrane region" description="Helical" evidence="22">
    <location>
        <begin position="451"/>
        <end position="472"/>
    </location>
</feature>
<dbReference type="PROSITE" id="PS50846">
    <property type="entry name" value="HMA_2"/>
    <property type="match status" value="2"/>
</dbReference>
<dbReference type="GO" id="GO:0016887">
    <property type="term" value="F:ATP hydrolysis activity"/>
    <property type="evidence" value="ECO:0007669"/>
    <property type="project" value="InterPro"/>
</dbReference>
<dbReference type="InterPro" id="IPR018303">
    <property type="entry name" value="ATPase_P-typ_P_site"/>
</dbReference>
<dbReference type="InterPro" id="IPR006121">
    <property type="entry name" value="HMA_dom"/>
</dbReference>
<dbReference type="Gene3D" id="3.40.1110.10">
    <property type="entry name" value="Calcium-transporting ATPase, cytoplasmic domain N"/>
    <property type="match status" value="1"/>
</dbReference>
<evidence type="ECO:0000256" key="2">
    <source>
        <dbReference type="ARBA" id="ARBA00006024"/>
    </source>
</evidence>
<evidence type="ECO:0000256" key="14">
    <source>
        <dbReference type="ARBA" id="ARBA00022967"/>
    </source>
</evidence>